<dbReference type="OrthoDB" id="1375605at2"/>
<keyword evidence="1" id="KW-0812">Transmembrane</keyword>
<dbReference type="RefSeq" id="WP_113987686.1">
    <property type="nucleotide sequence ID" value="NZ_QLST01000001.1"/>
</dbReference>
<evidence type="ECO:0000313" key="2">
    <source>
        <dbReference type="EMBL" id="RBA29804.1"/>
    </source>
</evidence>
<feature type="transmembrane region" description="Helical" evidence="1">
    <location>
        <begin position="12"/>
        <end position="32"/>
    </location>
</feature>
<dbReference type="AlphaFoldDB" id="A0A365P5G5"/>
<dbReference type="Proteomes" id="UP000253319">
    <property type="component" value="Unassembled WGS sequence"/>
</dbReference>
<proteinExistence type="predicted"/>
<comment type="caution">
    <text evidence="2">The sequence shown here is derived from an EMBL/GenBank/DDBJ whole genome shotgun (WGS) entry which is preliminary data.</text>
</comment>
<reference evidence="2 3" key="1">
    <citation type="submission" date="2018-06" db="EMBL/GenBank/DDBJ databases">
        <title>Flavobacterium tibetense sp. nov., isolated from a wetland YonghuCo on Tibetan Plateau.</title>
        <authorList>
            <person name="Xing P."/>
            <person name="Phurbu D."/>
            <person name="Lu H."/>
        </authorList>
    </citation>
    <scope>NUCLEOTIDE SEQUENCE [LARGE SCALE GENOMIC DNA]</scope>
    <source>
        <strain evidence="2 3">YH5</strain>
    </source>
</reference>
<keyword evidence="1" id="KW-1133">Transmembrane helix</keyword>
<accession>A0A365P5G5</accession>
<feature type="transmembrane region" description="Helical" evidence="1">
    <location>
        <begin position="76"/>
        <end position="99"/>
    </location>
</feature>
<dbReference type="EMBL" id="QLST01000001">
    <property type="protein sequence ID" value="RBA29804.1"/>
    <property type="molecule type" value="Genomic_DNA"/>
</dbReference>
<protein>
    <submittedName>
        <fullName evidence="2">Uncharacterized protein</fullName>
    </submittedName>
</protein>
<evidence type="ECO:0000256" key="1">
    <source>
        <dbReference type="SAM" id="Phobius"/>
    </source>
</evidence>
<name>A0A365P5G5_9FLAO</name>
<evidence type="ECO:0000313" key="3">
    <source>
        <dbReference type="Proteomes" id="UP000253319"/>
    </source>
</evidence>
<keyword evidence="1" id="KW-0472">Membrane</keyword>
<organism evidence="2 3">
    <name type="scientific">Flavobacterium tibetense</name>
    <dbReference type="NCBI Taxonomy" id="2233533"/>
    <lineage>
        <taxon>Bacteria</taxon>
        <taxon>Pseudomonadati</taxon>
        <taxon>Bacteroidota</taxon>
        <taxon>Flavobacteriia</taxon>
        <taxon>Flavobacteriales</taxon>
        <taxon>Flavobacteriaceae</taxon>
        <taxon>Flavobacterium</taxon>
    </lineage>
</organism>
<sequence length="134" mass="15458">MKINLNKIPIVFQLLLLLVFVYGNILLLEAVFSLEEKWKSAYYTFYQTFSFFAISSSVILLLNLIIQKKAKDQIGYVFLGIMTVKVIAAYIFIAPALELKTASSQFEKNNFFIYFLTFLAIDVYLTAQILNKKN</sequence>
<feature type="transmembrane region" description="Helical" evidence="1">
    <location>
        <begin position="111"/>
        <end position="130"/>
    </location>
</feature>
<feature type="transmembrane region" description="Helical" evidence="1">
    <location>
        <begin position="44"/>
        <end position="64"/>
    </location>
</feature>
<gene>
    <name evidence="2" type="ORF">DPN68_00825</name>
</gene>
<keyword evidence="3" id="KW-1185">Reference proteome</keyword>